<reference evidence="1" key="1">
    <citation type="submission" date="2014-11" db="EMBL/GenBank/DDBJ databases">
        <authorList>
            <person name="Amaro Gonzalez C."/>
        </authorList>
    </citation>
    <scope>NUCLEOTIDE SEQUENCE</scope>
</reference>
<organism evidence="1">
    <name type="scientific">Anguilla anguilla</name>
    <name type="common">European freshwater eel</name>
    <name type="synonym">Muraena anguilla</name>
    <dbReference type="NCBI Taxonomy" id="7936"/>
    <lineage>
        <taxon>Eukaryota</taxon>
        <taxon>Metazoa</taxon>
        <taxon>Chordata</taxon>
        <taxon>Craniata</taxon>
        <taxon>Vertebrata</taxon>
        <taxon>Euteleostomi</taxon>
        <taxon>Actinopterygii</taxon>
        <taxon>Neopterygii</taxon>
        <taxon>Teleostei</taxon>
        <taxon>Anguilliformes</taxon>
        <taxon>Anguillidae</taxon>
        <taxon>Anguilla</taxon>
    </lineage>
</organism>
<sequence>MPTCVFLPPDLCGSTMKVVYKWTLLLLKEIWMDINLTCCRQSLHLFACLV</sequence>
<evidence type="ECO:0000313" key="1">
    <source>
        <dbReference type="EMBL" id="JAH23140.1"/>
    </source>
</evidence>
<dbReference type="EMBL" id="GBXM01085437">
    <property type="protein sequence ID" value="JAH23140.1"/>
    <property type="molecule type" value="Transcribed_RNA"/>
</dbReference>
<name>A0A0E9R3S1_ANGAN</name>
<dbReference type="AlphaFoldDB" id="A0A0E9R3S1"/>
<protein>
    <submittedName>
        <fullName evidence="1">Uncharacterized protein</fullName>
    </submittedName>
</protein>
<accession>A0A0E9R3S1</accession>
<reference evidence="1" key="2">
    <citation type="journal article" date="2015" name="Fish Shellfish Immunol.">
        <title>Early steps in the European eel (Anguilla anguilla)-Vibrio vulnificus interaction in the gills: Role of the RtxA13 toxin.</title>
        <authorList>
            <person name="Callol A."/>
            <person name="Pajuelo D."/>
            <person name="Ebbesson L."/>
            <person name="Teles M."/>
            <person name="MacKenzie S."/>
            <person name="Amaro C."/>
        </authorList>
    </citation>
    <scope>NUCLEOTIDE SEQUENCE</scope>
</reference>
<proteinExistence type="predicted"/>